<dbReference type="SUPFAM" id="SSF140683">
    <property type="entry name" value="SP0561-like"/>
    <property type="match status" value="1"/>
</dbReference>
<feature type="domain" description="DUF1858" evidence="1">
    <location>
        <begin position="3"/>
        <end position="55"/>
    </location>
</feature>
<dbReference type="InterPro" id="IPR023883">
    <property type="entry name" value="CHP03980_redox-disulphide"/>
</dbReference>
<dbReference type="EMBL" id="JACSNR010000001">
    <property type="protein sequence ID" value="MBM6922103.1"/>
    <property type="molecule type" value="Genomic_DNA"/>
</dbReference>
<evidence type="ECO:0000313" key="3">
    <source>
        <dbReference type="Proteomes" id="UP000724149"/>
    </source>
</evidence>
<dbReference type="InterPro" id="IPR038062">
    <property type="entry name" value="ScdA-like_N_sf"/>
</dbReference>
<dbReference type="PANTHER" id="PTHR39341">
    <property type="entry name" value="BSL7085 PROTEIN"/>
    <property type="match status" value="1"/>
</dbReference>
<dbReference type="InterPro" id="IPR015077">
    <property type="entry name" value="DUF1858"/>
</dbReference>
<dbReference type="Proteomes" id="UP000724149">
    <property type="component" value="Unassembled WGS sequence"/>
</dbReference>
<dbReference type="RefSeq" id="WP_177503066.1">
    <property type="nucleotide sequence ID" value="NZ_JACSNR010000001.1"/>
</dbReference>
<gene>
    <name evidence="2" type="ORF">H9X81_00125</name>
</gene>
<reference evidence="2 3" key="1">
    <citation type="journal article" date="2021" name="Sci. Rep.">
        <title>The distribution of antibiotic resistance genes in chicken gut microbiota commensals.</title>
        <authorList>
            <person name="Juricova H."/>
            <person name="Matiasovicova J."/>
            <person name="Kubasova T."/>
            <person name="Cejkova D."/>
            <person name="Rychlik I."/>
        </authorList>
    </citation>
    <scope>NUCLEOTIDE SEQUENCE [LARGE SCALE GENOMIC DNA]</scope>
    <source>
        <strain evidence="2 3">An564</strain>
    </source>
</reference>
<name>A0ABS2GIZ2_9FIRM</name>
<accession>A0ABS2GIZ2</accession>
<proteinExistence type="predicted"/>
<dbReference type="Pfam" id="PF08984">
    <property type="entry name" value="DUF1858"/>
    <property type="match status" value="1"/>
</dbReference>
<dbReference type="Gene3D" id="1.10.3910.10">
    <property type="entry name" value="SP0561-like"/>
    <property type="match status" value="1"/>
</dbReference>
<organism evidence="2 3">
    <name type="scientific">Hydrogenoanaerobacterium saccharovorans</name>
    <dbReference type="NCBI Taxonomy" id="474960"/>
    <lineage>
        <taxon>Bacteria</taxon>
        <taxon>Bacillati</taxon>
        <taxon>Bacillota</taxon>
        <taxon>Clostridia</taxon>
        <taxon>Eubacteriales</taxon>
        <taxon>Oscillospiraceae</taxon>
        <taxon>Hydrogenoanaerobacterium</taxon>
    </lineage>
</organism>
<protein>
    <submittedName>
        <fullName evidence="2">DUF1858 domain-containing protein</fullName>
    </submittedName>
</protein>
<evidence type="ECO:0000313" key="2">
    <source>
        <dbReference type="EMBL" id="MBM6922103.1"/>
    </source>
</evidence>
<comment type="caution">
    <text evidence="2">The sequence shown here is derived from an EMBL/GenBank/DDBJ whole genome shotgun (WGS) entry which is preliminary data.</text>
</comment>
<dbReference type="NCBIfam" id="TIGR03980">
    <property type="entry name" value="prismane_assoc"/>
    <property type="match status" value="1"/>
</dbReference>
<dbReference type="PANTHER" id="PTHR39341:SF1">
    <property type="entry name" value="DUF1858 DOMAIN-CONTAINING PROTEIN"/>
    <property type="match status" value="1"/>
</dbReference>
<sequence length="66" mass="7199">MRITKDTLIGDILKMDMGMARILMQNGMGCVGCPASARESLGEACAVHRMDPEKVLSELNAYLDNL</sequence>
<evidence type="ECO:0000259" key="1">
    <source>
        <dbReference type="Pfam" id="PF08984"/>
    </source>
</evidence>
<keyword evidence="3" id="KW-1185">Reference proteome</keyword>